<sequence>MVDSSNIYREQQKAVALEFMEKALAILVEVDDSAADCYLQQSIDTCMASPRMTFPEDEFWDCVEELPHLTDRALFLHRQNGLSIEQIAKRLGIEQKEAAERLSDGLALVRGSFSLTEH</sequence>
<dbReference type="Gene3D" id="1.10.10.10">
    <property type="entry name" value="Winged helix-like DNA-binding domain superfamily/Winged helix DNA-binding domain"/>
    <property type="match status" value="1"/>
</dbReference>
<dbReference type="RefSeq" id="WP_021247413.1">
    <property type="nucleotide sequence ID" value="NZ_PHFW01000004.1"/>
</dbReference>
<reference evidence="3" key="1">
    <citation type="submission" date="2017-11" db="EMBL/GenBank/DDBJ databases">
        <title>The complete genome sequence of Sphingopyxis pomeranensis sp. nov. strain WS5A3p.</title>
        <authorList>
            <person name="Kaminski M.A."/>
        </authorList>
    </citation>
    <scope>NUCLEOTIDE SEQUENCE [LARGE SCALE GENOMIC DNA]</scope>
    <source>
        <strain evidence="3">WS5A3p</strain>
    </source>
</reference>
<protein>
    <recommendedName>
        <fullName evidence="1">RNA polymerase sigma factor 70 region 4 type 2 domain-containing protein</fullName>
    </recommendedName>
</protein>
<dbReference type="Pfam" id="PF08281">
    <property type="entry name" value="Sigma70_r4_2"/>
    <property type="match status" value="1"/>
</dbReference>
<dbReference type="AlphaFoldDB" id="A0A2S8B025"/>
<evidence type="ECO:0000259" key="1">
    <source>
        <dbReference type="Pfam" id="PF08281"/>
    </source>
</evidence>
<accession>A0A2S8B025</accession>
<dbReference type="EMBL" id="PHFW01000004">
    <property type="protein sequence ID" value="PQM25734.1"/>
    <property type="molecule type" value="Genomic_DNA"/>
</dbReference>
<dbReference type="OrthoDB" id="7475642at2"/>
<name>A0A2S8B025_9SPHN</name>
<dbReference type="GO" id="GO:0016987">
    <property type="term" value="F:sigma factor activity"/>
    <property type="evidence" value="ECO:0007669"/>
    <property type="project" value="InterPro"/>
</dbReference>
<evidence type="ECO:0000313" key="2">
    <source>
        <dbReference type="EMBL" id="PQM25734.1"/>
    </source>
</evidence>
<dbReference type="GO" id="GO:0003677">
    <property type="term" value="F:DNA binding"/>
    <property type="evidence" value="ECO:0007669"/>
    <property type="project" value="InterPro"/>
</dbReference>
<proteinExistence type="predicted"/>
<organism evidence="2 3">
    <name type="scientific">Sphingopyxis lindanitolerans</name>
    <dbReference type="NCBI Taxonomy" id="2054227"/>
    <lineage>
        <taxon>Bacteria</taxon>
        <taxon>Pseudomonadati</taxon>
        <taxon>Pseudomonadota</taxon>
        <taxon>Alphaproteobacteria</taxon>
        <taxon>Sphingomonadales</taxon>
        <taxon>Sphingomonadaceae</taxon>
        <taxon>Sphingopyxis</taxon>
    </lineage>
</organism>
<dbReference type="InterPro" id="IPR036388">
    <property type="entry name" value="WH-like_DNA-bd_sf"/>
</dbReference>
<dbReference type="InterPro" id="IPR013324">
    <property type="entry name" value="RNA_pol_sigma_r3/r4-like"/>
</dbReference>
<feature type="domain" description="RNA polymerase sigma factor 70 region 4 type 2" evidence="1">
    <location>
        <begin position="58"/>
        <end position="103"/>
    </location>
</feature>
<evidence type="ECO:0000313" key="3">
    <source>
        <dbReference type="Proteomes" id="UP000238954"/>
    </source>
</evidence>
<dbReference type="InterPro" id="IPR013249">
    <property type="entry name" value="RNA_pol_sigma70_r4_t2"/>
</dbReference>
<keyword evidence="3" id="KW-1185">Reference proteome</keyword>
<dbReference type="GO" id="GO:0006352">
    <property type="term" value="P:DNA-templated transcription initiation"/>
    <property type="evidence" value="ECO:0007669"/>
    <property type="project" value="InterPro"/>
</dbReference>
<comment type="caution">
    <text evidence="2">The sequence shown here is derived from an EMBL/GenBank/DDBJ whole genome shotgun (WGS) entry which is preliminary data.</text>
</comment>
<keyword evidence="2" id="KW-0614">Plasmid</keyword>
<dbReference type="Proteomes" id="UP000238954">
    <property type="component" value="Unassembled WGS sequence"/>
</dbReference>
<gene>
    <name evidence="2" type="ORF">CVO77_20045</name>
</gene>
<dbReference type="SUPFAM" id="SSF88659">
    <property type="entry name" value="Sigma3 and sigma4 domains of RNA polymerase sigma factors"/>
    <property type="match status" value="1"/>
</dbReference>
<geneLocation type="plasmid" evidence="2">
    <name>unnamed1</name>
</geneLocation>